<organism evidence="1 2">
    <name type="scientific">Gracilibacillus caseinilyticus</name>
    <dbReference type="NCBI Taxonomy" id="2932256"/>
    <lineage>
        <taxon>Bacteria</taxon>
        <taxon>Bacillati</taxon>
        <taxon>Bacillota</taxon>
        <taxon>Bacilli</taxon>
        <taxon>Bacillales</taxon>
        <taxon>Bacillaceae</taxon>
        <taxon>Gracilibacillus</taxon>
    </lineage>
</organism>
<dbReference type="Proteomes" id="UP000831782">
    <property type="component" value="Chromosome"/>
</dbReference>
<name>A0ABY4F243_9BACI</name>
<dbReference type="EMBL" id="CP095072">
    <property type="protein sequence ID" value="UOQ49934.1"/>
    <property type="molecule type" value="Genomic_DNA"/>
</dbReference>
<evidence type="ECO:0000313" key="1">
    <source>
        <dbReference type="EMBL" id="UOQ49934.1"/>
    </source>
</evidence>
<proteinExistence type="predicted"/>
<sequence length="240" mass="28708">MNKDDSNDVVRLSRRKGPLVEYHHNESMSEELRHQLLVHVYLKFARETYESFYEQLEPGFLEFANDCDVPPDKYEPVLENLFWWRLLYEQALEPSFTHFHQFITHNNEYFQDWPVLKSWFMKWYEAVPTYYFIGNQIGKNGFVAVEIETEKTVEIFLPIPAHQPPKQGSIVAGILLPFCDDLYFPIVPFYEFDIRTREDIALHLRHYLEELCNESDHYQVFVRIFSSLLKVEAISLNNRT</sequence>
<dbReference type="RefSeq" id="WP_244722964.1">
    <property type="nucleotide sequence ID" value="NZ_CP095072.1"/>
</dbReference>
<accession>A0ABY4F243</accession>
<gene>
    <name evidence="1" type="ORF">MUN88_07695</name>
</gene>
<keyword evidence="2" id="KW-1185">Reference proteome</keyword>
<protein>
    <submittedName>
        <fullName evidence="1">Uncharacterized protein</fullName>
    </submittedName>
</protein>
<reference evidence="1 2" key="1">
    <citation type="submission" date="2022-04" db="EMBL/GenBank/DDBJ databases">
        <title>Gracilibacillus sp. isolated from saltern.</title>
        <authorList>
            <person name="Won M."/>
            <person name="Lee C.-M."/>
            <person name="Woen H.-Y."/>
            <person name="Kwon S.-W."/>
        </authorList>
    </citation>
    <scope>NUCLEOTIDE SEQUENCE [LARGE SCALE GENOMIC DNA]</scope>
    <source>
        <strain evidence="1 2">SSWR10-1</strain>
    </source>
</reference>
<evidence type="ECO:0000313" key="2">
    <source>
        <dbReference type="Proteomes" id="UP000831782"/>
    </source>
</evidence>